<dbReference type="OrthoDB" id="7874797at2"/>
<evidence type="ECO:0000313" key="2">
    <source>
        <dbReference type="Proteomes" id="UP000199379"/>
    </source>
</evidence>
<evidence type="ECO:0000313" key="1">
    <source>
        <dbReference type="EMBL" id="SEJ91903.1"/>
    </source>
</evidence>
<dbReference type="Proteomes" id="UP000199379">
    <property type="component" value="Unassembled WGS sequence"/>
</dbReference>
<reference evidence="1 2" key="1">
    <citation type="submission" date="2016-10" db="EMBL/GenBank/DDBJ databases">
        <authorList>
            <person name="de Groot N.N."/>
        </authorList>
    </citation>
    <scope>NUCLEOTIDE SEQUENCE [LARGE SCALE GENOMIC DNA]</scope>
    <source>
        <strain evidence="1 2">DSM 29340</strain>
    </source>
</reference>
<keyword evidence="2" id="KW-1185">Reference proteome</keyword>
<organism evidence="1 2">
    <name type="scientific">Cribrihabitans marinus</name>
    <dbReference type="NCBI Taxonomy" id="1227549"/>
    <lineage>
        <taxon>Bacteria</taxon>
        <taxon>Pseudomonadati</taxon>
        <taxon>Pseudomonadota</taxon>
        <taxon>Alphaproteobacteria</taxon>
        <taxon>Rhodobacterales</taxon>
        <taxon>Paracoccaceae</taxon>
        <taxon>Cribrihabitans</taxon>
    </lineage>
</organism>
<protein>
    <submittedName>
        <fullName evidence="1">Uncharacterized protein</fullName>
    </submittedName>
</protein>
<accession>A0A1H7CQ63</accession>
<gene>
    <name evidence="1" type="ORF">SAMN05444007_108262</name>
</gene>
<dbReference type="AlphaFoldDB" id="A0A1H7CQ63"/>
<proteinExistence type="predicted"/>
<dbReference type="RefSeq" id="WP_092368716.1">
    <property type="nucleotide sequence ID" value="NZ_BMGV01000008.1"/>
</dbReference>
<sequence length="93" mass="10553">MKRVAAYVALVLALLGGVAWLAYRQGRAAAEARHAQELLDRIEAGRKLEAERFRIARERDALLRRMEEDAYADPVVVRQCLGPGRVRRLNALR</sequence>
<dbReference type="EMBL" id="FNYD01000008">
    <property type="protein sequence ID" value="SEJ91903.1"/>
    <property type="molecule type" value="Genomic_DNA"/>
</dbReference>
<name>A0A1H7CQ63_9RHOB</name>
<dbReference type="STRING" id="1227549.SAMN05444007_108262"/>